<sequence length="364" mass="40828">MPPKPLSDGTMTRLGWLRRQLGNALKGGYIPGGLKDAIEQDPDFRLSVTMEPIDEEAFDHEDKRTLADFALVDTLQQVKKIFKGATLCTQFGRDENAWCFSVVWPLIELAIKLHGRDKWQPESVQSQSINSLYLSRIPDPSTPSKERHLFRKTDFCFSYSYLDPHFRALYNRLEEVNAINVSHTTDNFTSRAVLFSGIEVKPENGDQKEAELQMGIWMAASLRKKMELARRAFPGTPVSESEPVSNSKVGHDSNDTQNTDINAGDHSITALLEPALAIIGHEHKIYYAYPSSATGDITILGPDEKFTNLSTRSVQGIFKLISIYATILDYGYRVEIDSVQESEGGLWGGYLEKVIKEVCGGVYR</sequence>
<dbReference type="OrthoDB" id="4161186at2759"/>
<dbReference type="Pfam" id="PF20516">
    <property type="entry name" value="PDDEXK_12"/>
    <property type="match status" value="1"/>
</dbReference>
<dbReference type="EMBL" id="ML994706">
    <property type="protein sequence ID" value="KAF2176538.1"/>
    <property type="molecule type" value="Genomic_DNA"/>
</dbReference>
<feature type="domain" description="PD-(D/E)XK nuclease-like" evidence="2">
    <location>
        <begin position="54"/>
        <end position="327"/>
    </location>
</feature>
<feature type="compositionally biased region" description="Polar residues" evidence="1">
    <location>
        <begin position="238"/>
        <end position="248"/>
    </location>
</feature>
<evidence type="ECO:0000256" key="1">
    <source>
        <dbReference type="SAM" id="MobiDB-lite"/>
    </source>
</evidence>
<evidence type="ECO:0000313" key="3">
    <source>
        <dbReference type="EMBL" id="KAF2176538.1"/>
    </source>
</evidence>
<dbReference type="Proteomes" id="UP000800200">
    <property type="component" value="Unassembled WGS sequence"/>
</dbReference>
<organism evidence="3 4">
    <name type="scientific">Zopfia rhizophila CBS 207.26</name>
    <dbReference type="NCBI Taxonomy" id="1314779"/>
    <lineage>
        <taxon>Eukaryota</taxon>
        <taxon>Fungi</taxon>
        <taxon>Dikarya</taxon>
        <taxon>Ascomycota</taxon>
        <taxon>Pezizomycotina</taxon>
        <taxon>Dothideomycetes</taxon>
        <taxon>Dothideomycetes incertae sedis</taxon>
        <taxon>Zopfiaceae</taxon>
        <taxon>Zopfia</taxon>
    </lineage>
</organism>
<name>A0A6A6DDJ0_9PEZI</name>
<proteinExistence type="predicted"/>
<evidence type="ECO:0000313" key="4">
    <source>
        <dbReference type="Proteomes" id="UP000800200"/>
    </source>
</evidence>
<accession>A0A6A6DDJ0</accession>
<dbReference type="AlphaFoldDB" id="A0A6A6DDJ0"/>
<feature type="region of interest" description="Disordered" evidence="1">
    <location>
        <begin position="234"/>
        <end position="255"/>
    </location>
</feature>
<keyword evidence="4" id="KW-1185">Reference proteome</keyword>
<protein>
    <recommendedName>
        <fullName evidence="2">PD-(D/E)XK nuclease-like domain-containing protein</fullName>
    </recommendedName>
</protein>
<reference evidence="3" key="1">
    <citation type="journal article" date="2020" name="Stud. Mycol.">
        <title>101 Dothideomycetes genomes: a test case for predicting lifestyles and emergence of pathogens.</title>
        <authorList>
            <person name="Haridas S."/>
            <person name="Albert R."/>
            <person name="Binder M."/>
            <person name="Bloem J."/>
            <person name="Labutti K."/>
            <person name="Salamov A."/>
            <person name="Andreopoulos B."/>
            <person name="Baker S."/>
            <person name="Barry K."/>
            <person name="Bills G."/>
            <person name="Bluhm B."/>
            <person name="Cannon C."/>
            <person name="Castanera R."/>
            <person name="Culley D."/>
            <person name="Daum C."/>
            <person name="Ezra D."/>
            <person name="Gonzalez J."/>
            <person name="Henrissat B."/>
            <person name="Kuo A."/>
            <person name="Liang C."/>
            <person name="Lipzen A."/>
            <person name="Lutzoni F."/>
            <person name="Magnuson J."/>
            <person name="Mondo S."/>
            <person name="Nolan M."/>
            <person name="Ohm R."/>
            <person name="Pangilinan J."/>
            <person name="Park H.-J."/>
            <person name="Ramirez L."/>
            <person name="Alfaro M."/>
            <person name="Sun H."/>
            <person name="Tritt A."/>
            <person name="Yoshinaga Y."/>
            <person name="Zwiers L.-H."/>
            <person name="Turgeon B."/>
            <person name="Goodwin S."/>
            <person name="Spatafora J."/>
            <person name="Crous P."/>
            <person name="Grigoriev I."/>
        </authorList>
    </citation>
    <scope>NUCLEOTIDE SEQUENCE</scope>
    <source>
        <strain evidence="3">CBS 207.26</strain>
    </source>
</reference>
<evidence type="ECO:0000259" key="2">
    <source>
        <dbReference type="Pfam" id="PF20516"/>
    </source>
</evidence>
<dbReference type="InterPro" id="IPR046797">
    <property type="entry name" value="PDDEXK_12"/>
</dbReference>
<gene>
    <name evidence="3" type="ORF">K469DRAFT_722253</name>
</gene>